<dbReference type="Gene3D" id="1.10.8.10">
    <property type="entry name" value="DNA helicase RuvA subunit, C-terminal domain"/>
    <property type="match status" value="1"/>
</dbReference>
<dbReference type="Proteomes" id="UP001583172">
    <property type="component" value="Unassembled WGS sequence"/>
</dbReference>
<sequence length="347" mass="37317">MPPDTCCTCASLLSAVPQMSASSEKPLPDKRHLDCCGRIICGACTSTNPRFLRYCPFCQTSGRCPPQGDRPLERARSAKEEEESRVEAETDNPPPPYSASPPSSPAPCPPSPTLSPPPYTVSPSSSPPSPPRLAEREALAKEPHSRPQTKTTTSPKANAPPTPPPLSTSTAQAPPPGYILHHLRHPPHPSPDTLASLSLAYGIPSSILRAHNHIPPDADYLLAARHTLLIPTAYITTSKTPSTTTATTTTTTGQTISSLSPDPVEDPTSRARKTALRRFMVACREPDYDAARVYLEESGWNLDAAVGRYLEDVAWEKEHPCPDPSPNSGRQRRGAGRFGWFKGLVGG</sequence>
<feature type="region of interest" description="Disordered" evidence="1">
    <location>
        <begin position="66"/>
        <end position="191"/>
    </location>
</feature>
<evidence type="ECO:0008006" key="4">
    <source>
        <dbReference type="Google" id="ProtNLM"/>
    </source>
</evidence>
<reference evidence="2 3" key="1">
    <citation type="journal article" date="2024" name="Commun. Biol.">
        <title>Comparative genomic analysis of thermophilic fungi reveals convergent evolutionary adaptations and gene losses.</title>
        <authorList>
            <person name="Steindorff A.S."/>
            <person name="Aguilar-Pontes M.V."/>
            <person name="Robinson A.J."/>
            <person name="Andreopoulos B."/>
            <person name="LaButti K."/>
            <person name="Kuo A."/>
            <person name="Mondo S."/>
            <person name="Riley R."/>
            <person name="Otillar R."/>
            <person name="Haridas S."/>
            <person name="Lipzen A."/>
            <person name="Grimwood J."/>
            <person name="Schmutz J."/>
            <person name="Clum A."/>
            <person name="Reid I.D."/>
            <person name="Moisan M.C."/>
            <person name="Butler G."/>
            <person name="Nguyen T.T.M."/>
            <person name="Dewar K."/>
            <person name="Conant G."/>
            <person name="Drula E."/>
            <person name="Henrissat B."/>
            <person name="Hansel C."/>
            <person name="Singer S."/>
            <person name="Hutchinson M.I."/>
            <person name="de Vries R.P."/>
            <person name="Natvig D.O."/>
            <person name="Powell A.J."/>
            <person name="Tsang A."/>
            <person name="Grigoriev I.V."/>
        </authorList>
    </citation>
    <scope>NUCLEOTIDE SEQUENCE [LARGE SCALE GENOMIC DNA]</scope>
    <source>
        <strain evidence="2 3">CBS 620.91</strain>
    </source>
</reference>
<accession>A0ABR3V6Z6</accession>
<feature type="compositionally biased region" description="Low complexity" evidence="1">
    <location>
        <begin position="239"/>
        <end position="260"/>
    </location>
</feature>
<comment type="caution">
    <text evidence="2">The sequence shown here is derived from an EMBL/GenBank/DDBJ whole genome shotgun (WGS) entry which is preliminary data.</text>
</comment>
<proteinExistence type="predicted"/>
<evidence type="ECO:0000256" key="1">
    <source>
        <dbReference type="SAM" id="MobiDB-lite"/>
    </source>
</evidence>
<feature type="compositionally biased region" description="Basic and acidic residues" evidence="1">
    <location>
        <begin position="133"/>
        <end position="145"/>
    </location>
</feature>
<dbReference type="EMBL" id="JAZGSY010000283">
    <property type="protein sequence ID" value="KAL1837553.1"/>
    <property type="molecule type" value="Genomic_DNA"/>
</dbReference>
<keyword evidence="3" id="KW-1185">Reference proteome</keyword>
<protein>
    <recommendedName>
        <fullName evidence="4">LysM domain-containing protein</fullName>
    </recommendedName>
</protein>
<dbReference type="Pfam" id="PF14555">
    <property type="entry name" value="UBA_4"/>
    <property type="match status" value="1"/>
</dbReference>
<feature type="compositionally biased region" description="Pro residues" evidence="1">
    <location>
        <begin position="92"/>
        <end position="131"/>
    </location>
</feature>
<evidence type="ECO:0000313" key="2">
    <source>
        <dbReference type="EMBL" id="KAL1837553.1"/>
    </source>
</evidence>
<feature type="compositionally biased region" description="Basic and acidic residues" evidence="1">
    <location>
        <begin position="70"/>
        <end position="79"/>
    </location>
</feature>
<name>A0ABR3V6Z6_HUMIN</name>
<organism evidence="2 3">
    <name type="scientific">Humicola insolens</name>
    <name type="common">Soft-rot fungus</name>
    <dbReference type="NCBI Taxonomy" id="85995"/>
    <lineage>
        <taxon>Eukaryota</taxon>
        <taxon>Fungi</taxon>
        <taxon>Dikarya</taxon>
        <taxon>Ascomycota</taxon>
        <taxon>Pezizomycotina</taxon>
        <taxon>Sordariomycetes</taxon>
        <taxon>Sordariomycetidae</taxon>
        <taxon>Sordariales</taxon>
        <taxon>Chaetomiaceae</taxon>
        <taxon>Mycothermus</taxon>
    </lineage>
</organism>
<feature type="region of interest" description="Disordered" evidence="1">
    <location>
        <begin position="318"/>
        <end position="347"/>
    </location>
</feature>
<evidence type="ECO:0000313" key="3">
    <source>
        <dbReference type="Proteomes" id="UP001583172"/>
    </source>
</evidence>
<feature type="region of interest" description="Disordered" evidence="1">
    <location>
        <begin position="239"/>
        <end position="270"/>
    </location>
</feature>
<dbReference type="PRINTS" id="PR01217">
    <property type="entry name" value="PRICHEXTENSN"/>
</dbReference>
<gene>
    <name evidence="2" type="ORF">VTJ49DRAFT_3656</name>
</gene>